<keyword evidence="1" id="KW-0812">Transmembrane</keyword>
<reference evidence="2 3" key="1">
    <citation type="submission" date="2015-05" db="EMBL/GenBank/DDBJ databases">
        <title>Photobacterium galathea sp. nov.</title>
        <authorList>
            <person name="Machado H."/>
            <person name="Gram L."/>
        </authorList>
    </citation>
    <scope>NUCLEOTIDE SEQUENCE [LARGE SCALE GENOMIC DNA]</scope>
    <source>
        <strain evidence="2 3">DSM 25995</strain>
    </source>
</reference>
<evidence type="ECO:0000256" key="1">
    <source>
        <dbReference type="SAM" id="Phobius"/>
    </source>
</evidence>
<dbReference type="PATRIC" id="fig|754436.4.peg.1917"/>
<dbReference type="Proteomes" id="UP000036426">
    <property type="component" value="Unassembled WGS sequence"/>
</dbReference>
<gene>
    <name evidence="2" type="ORF">ABT58_09085</name>
</gene>
<dbReference type="Pfam" id="PF04307">
    <property type="entry name" value="YdjM"/>
    <property type="match status" value="1"/>
</dbReference>
<feature type="transmembrane region" description="Helical" evidence="1">
    <location>
        <begin position="131"/>
        <end position="153"/>
    </location>
</feature>
<keyword evidence="3" id="KW-1185">Reference proteome</keyword>
<evidence type="ECO:0000313" key="2">
    <source>
        <dbReference type="EMBL" id="KLV01265.1"/>
    </source>
</evidence>
<feature type="transmembrane region" description="Helical" evidence="1">
    <location>
        <begin position="94"/>
        <end position="111"/>
    </location>
</feature>
<dbReference type="InterPro" id="IPR007404">
    <property type="entry name" value="YdjM-like"/>
</dbReference>
<sequence length="167" mass="18535">MPFTPLHMGPALLVKSVAQTGFSLTVFGWSQIVMDIQPLVVLLTQEGDLHGISHTLLGALVLGLLAALTGKYLSEWGLIVIKWRRYLPIRWKTAFISAYIGTFSHVFFDSIMHVDVSPFAPFSAVNPLHGWWSISTLHWVCVITGAVGAVMCVGREWWAQRKRTSAS</sequence>
<proteinExistence type="predicted"/>
<organism evidence="2 3">
    <name type="scientific">Photobacterium aphoticum</name>
    <dbReference type="NCBI Taxonomy" id="754436"/>
    <lineage>
        <taxon>Bacteria</taxon>
        <taxon>Pseudomonadati</taxon>
        <taxon>Pseudomonadota</taxon>
        <taxon>Gammaproteobacteria</taxon>
        <taxon>Vibrionales</taxon>
        <taxon>Vibrionaceae</taxon>
        <taxon>Photobacterium</taxon>
    </lineage>
</organism>
<accession>A0A0J1GNG8</accession>
<name>A0A0J1GNG8_9GAMM</name>
<dbReference type="RefSeq" id="WP_047874058.1">
    <property type="nucleotide sequence ID" value="NZ_BMYC01000009.1"/>
</dbReference>
<keyword evidence="1" id="KW-1133">Transmembrane helix</keyword>
<comment type="caution">
    <text evidence="2">The sequence shown here is derived from an EMBL/GenBank/DDBJ whole genome shotgun (WGS) entry which is preliminary data.</text>
</comment>
<keyword evidence="1" id="KW-0472">Membrane</keyword>
<dbReference type="AlphaFoldDB" id="A0A0J1GNG8"/>
<dbReference type="OrthoDB" id="272996at2"/>
<protein>
    <recommendedName>
        <fullName evidence="4">Hydrolase</fullName>
    </recommendedName>
</protein>
<feature type="transmembrane region" description="Helical" evidence="1">
    <location>
        <begin position="52"/>
        <end position="73"/>
    </location>
</feature>
<evidence type="ECO:0008006" key="4">
    <source>
        <dbReference type="Google" id="ProtNLM"/>
    </source>
</evidence>
<evidence type="ECO:0000313" key="3">
    <source>
        <dbReference type="Proteomes" id="UP000036426"/>
    </source>
</evidence>
<dbReference type="EMBL" id="LDOV01000016">
    <property type="protein sequence ID" value="KLV01265.1"/>
    <property type="molecule type" value="Genomic_DNA"/>
</dbReference>